<evidence type="ECO:0000256" key="1">
    <source>
        <dbReference type="ARBA" id="ARBA00023157"/>
    </source>
</evidence>
<dbReference type="Gene3D" id="2.60.40.4100">
    <property type="entry name" value="Zona pellucida, ZP-C domain"/>
    <property type="match status" value="1"/>
</dbReference>
<dbReference type="InterPro" id="IPR052749">
    <property type="entry name" value="Alpha-tectorin"/>
</dbReference>
<dbReference type="SMART" id="SM00241">
    <property type="entry name" value="ZP"/>
    <property type="match status" value="1"/>
</dbReference>
<dbReference type="InterPro" id="IPR001507">
    <property type="entry name" value="ZP_dom"/>
</dbReference>
<evidence type="ECO:0000259" key="3">
    <source>
        <dbReference type="PROSITE" id="PS51034"/>
    </source>
</evidence>
<keyword evidence="2" id="KW-0732">Signal</keyword>
<dbReference type="PANTHER" id="PTHR46160:SF9">
    <property type="entry name" value="PROTEIN PRY2-RELATED"/>
    <property type="match status" value="1"/>
</dbReference>
<dbReference type="InterPro" id="IPR042235">
    <property type="entry name" value="ZP-C_dom"/>
</dbReference>
<proteinExistence type="predicted"/>
<dbReference type="Pfam" id="PF08742">
    <property type="entry name" value="C8"/>
    <property type="match status" value="1"/>
</dbReference>
<accession>A0A3B3H5F2</accession>
<dbReference type="GeneTree" id="ENSGT00940000156038"/>
<dbReference type="PANTHER" id="PTHR46160">
    <property type="entry name" value="ALPHA-TECTORIN-RELATED"/>
    <property type="match status" value="1"/>
</dbReference>
<reference evidence="4" key="2">
    <citation type="submission" date="2025-05" db="UniProtKB">
        <authorList>
            <consortium name="Ensembl"/>
        </authorList>
    </citation>
    <scope>IDENTIFICATION</scope>
    <source>
        <strain evidence="4">Hd-rR</strain>
    </source>
</reference>
<dbReference type="Ensembl" id="ENSORLT00000038191.1">
    <property type="protein sequence ID" value="ENSORLP00000044282.1"/>
    <property type="gene ID" value="ENSORLG00000003178.2"/>
</dbReference>
<sequence length="791" mass="87241">MLRLLLLLFSVVTLAGSVIITQKQQVSIAQCPITYYTEKYTNVYTDVSNGRLMICFKGFYNPGKSNDCIQGPVIDKNQITFNIYQDNSLSSTIRQKLKLLTNDLKCYSYFSFLSEGRTTALKLYQFGTQTALGLQYSDYQQPGTGSTDYPRYAYTLVNNEQVHSVVASKAAVENYGDITGCRLNGFGMARNTVKSFPETCTTGSCSSAAVVTSTTCGDREYCDGKGSCKQRGLCTVTGPTVIDFRGQMNSVSDRCEYTLLQDQSTGFTLKANFLERRRRDVSFVDSVTLDFSQGADIQLLQGHRVLVGGSPVTLSGSVQTFNGVGLSKDQTGVTANISLGGASFSLFFDGTTAQIFIDVLAGHSYKGLCENSSSFSSSKLSSDSSCQQQYQEKVDNTVNCTAVTQQCNILKSPPFSSCNAVIDPQPYIAACTETLCKYPAVDGLRCQFLGAYAKACQKRQVNIENWETAAQCSSSTVMCPGRTCSDHEFCGQIDNSTATGCRCRAIFAAPYINSSSFGAPTVCQHNSASLTLVGCLLEQRGIDYSLLTLLDKTCKGQVDETTHLMTFNFTSDNCGTIVTTKKGQVIFTNAVTLKDKITRKDQAYIEFSCLYKKPEVNHVAFRIQDSPVVQTVVSGDWNHTVTMKAFADSMRTQMLDRSYQVQLNQKIWVELKSSGLDENLISTVTDSCWATNQPSSDSSQKYFLIKNGCANIDDQTVQVERNGDGTLNYFSFNMFKFTDESRDLYLHCKLQLCLKQEGNCIPVCSAQGKRRRRSAKYRQRDAAFLSMGWST</sequence>
<reference evidence="4 5" key="1">
    <citation type="journal article" date="2007" name="Nature">
        <title>The medaka draft genome and insights into vertebrate genome evolution.</title>
        <authorList>
            <person name="Kasahara M."/>
            <person name="Naruse K."/>
            <person name="Sasaki S."/>
            <person name="Nakatani Y."/>
            <person name="Qu W."/>
            <person name="Ahsan B."/>
            <person name="Yamada T."/>
            <person name="Nagayasu Y."/>
            <person name="Doi K."/>
            <person name="Kasai Y."/>
            <person name="Jindo T."/>
            <person name="Kobayashi D."/>
            <person name="Shimada A."/>
            <person name="Toyoda A."/>
            <person name="Kuroki Y."/>
            <person name="Fujiyama A."/>
            <person name="Sasaki T."/>
            <person name="Shimizu A."/>
            <person name="Asakawa S."/>
            <person name="Shimizu N."/>
            <person name="Hashimoto S."/>
            <person name="Yang J."/>
            <person name="Lee Y."/>
            <person name="Matsushima K."/>
            <person name="Sugano S."/>
            <person name="Sakaizumi M."/>
            <person name="Narita T."/>
            <person name="Ohishi K."/>
            <person name="Haga S."/>
            <person name="Ohta F."/>
            <person name="Nomoto H."/>
            <person name="Nogata K."/>
            <person name="Morishita T."/>
            <person name="Endo T."/>
            <person name="Shin-I T."/>
            <person name="Takeda H."/>
            <person name="Morishita S."/>
            <person name="Kohara Y."/>
        </authorList>
    </citation>
    <scope>NUCLEOTIDE SEQUENCE [LARGE SCALE GENOMIC DNA]</scope>
    <source>
        <strain evidence="4 5">Hd-rR</strain>
    </source>
</reference>
<feature type="chain" id="PRO_5044589135" description="ZP domain-containing protein" evidence="2">
    <location>
        <begin position="18"/>
        <end position="791"/>
    </location>
</feature>
<evidence type="ECO:0000313" key="5">
    <source>
        <dbReference type="Proteomes" id="UP000001038"/>
    </source>
</evidence>
<keyword evidence="5" id="KW-1185">Reference proteome</keyword>
<feature type="domain" description="ZP" evidence="3">
    <location>
        <begin position="522"/>
        <end position="771"/>
    </location>
</feature>
<dbReference type="Bgee" id="ENSORLG00000003178">
    <property type="expression patterns" value="Expressed in adult organism and 4 other cell types or tissues"/>
</dbReference>
<evidence type="ECO:0000256" key="2">
    <source>
        <dbReference type="SAM" id="SignalP"/>
    </source>
</evidence>
<dbReference type="InterPro" id="IPR055355">
    <property type="entry name" value="ZP-C"/>
</dbReference>
<dbReference type="InterPro" id="IPR014853">
    <property type="entry name" value="VWF/SSPO/ZAN-like_Cys-rich_dom"/>
</dbReference>
<name>A0A3B3H5F2_ORYLA</name>
<feature type="signal peptide" evidence="2">
    <location>
        <begin position="1"/>
        <end position="17"/>
    </location>
</feature>
<dbReference type="SMART" id="SM00832">
    <property type="entry name" value="C8"/>
    <property type="match status" value="1"/>
</dbReference>
<dbReference type="Ensembl" id="ENSORLT00000034264.1">
    <property type="protein sequence ID" value="ENSORLP00000026730.1"/>
    <property type="gene ID" value="ENSORLG00000003178.2"/>
</dbReference>
<organism evidence="4 5">
    <name type="scientific">Oryzias latipes</name>
    <name type="common">Japanese rice fish</name>
    <name type="synonym">Japanese killifish</name>
    <dbReference type="NCBI Taxonomy" id="8090"/>
    <lineage>
        <taxon>Eukaryota</taxon>
        <taxon>Metazoa</taxon>
        <taxon>Chordata</taxon>
        <taxon>Craniata</taxon>
        <taxon>Vertebrata</taxon>
        <taxon>Euteleostomi</taxon>
        <taxon>Actinopterygii</taxon>
        <taxon>Neopterygii</taxon>
        <taxon>Teleostei</taxon>
        <taxon>Neoteleostei</taxon>
        <taxon>Acanthomorphata</taxon>
        <taxon>Ovalentaria</taxon>
        <taxon>Atherinomorphae</taxon>
        <taxon>Beloniformes</taxon>
        <taxon>Adrianichthyidae</taxon>
        <taxon>Oryziinae</taxon>
        <taxon>Oryzias</taxon>
    </lineage>
</organism>
<gene>
    <name evidence="4" type="primary">LOC101156610</name>
</gene>
<dbReference type="AlphaFoldDB" id="A0A3B3H5F2"/>
<protein>
    <recommendedName>
        <fullName evidence="3">ZP domain-containing protein</fullName>
    </recommendedName>
</protein>
<keyword evidence="1" id="KW-1015">Disulfide bond</keyword>
<dbReference type="Gene3D" id="2.60.40.3210">
    <property type="entry name" value="Zona pellucida, ZP-N domain"/>
    <property type="match status" value="1"/>
</dbReference>
<dbReference type="Pfam" id="PF00100">
    <property type="entry name" value="Zona_pellucida"/>
    <property type="match status" value="1"/>
</dbReference>
<dbReference type="PROSITE" id="PS51034">
    <property type="entry name" value="ZP_2"/>
    <property type="match status" value="1"/>
</dbReference>
<dbReference type="Proteomes" id="UP000001038">
    <property type="component" value="Chromosome 18"/>
</dbReference>
<evidence type="ECO:0000313" key="4">
    <source>
        <dbReference type="Ensembl" id="ENSORLP00000026730.1"/>
    </source>
</evidence>